<dbReference type="Gene3D" id="2.40.30.140">
    <property type="match status" value="1"/>
</dbReference>
<dbReference type="SMART" id="SM00642">
    <property type="entry name" value="Aamy"/>
    <property type="match status" value="1"/>
</dbReference>
<evidence type="ECO:0000256" key="4">
    <source>
        <dbReference type="ARBA" id="ARBA00022801"/>
    </source>
</evidence>
<dbReference type="InterPro" id="IPR013780">
    <property type="entry name" value="Glyco_hydro_b"/>
</dbReference>
<dbReference type="NCBIfam" id="NF006968">
    <property type="entry name" value="PRK09441.1-1"/>
    <property type="match status" value="1"/>
</dbReference>
<feature type="domain" description="Glycosyl hydrolase family 13 catalytic" evidence="9">
    <location>
        <begin position="3"/>
        <end position="403"/>
    </location>
</feature>
<feature type="active site" description="Nucleophile" evidence="7">
    <location>
        <position position="236"/>
    </location>
</feature>
<gene>
    <name evidence="10" type="ORF">DI598_01730</name>
</gene>
<evidence type="ECO:0000313" key="10">
    <source>
        <dbReference type="EMBL" id="PZP52047.1"/>
    </source>
</evidence>
<dbReference type="Pfam" id="PF09154">
    <property type="entry name" value="Alpha-amy_C_pro"/>
    <property type="match status" value="1"/>
</dbReference>
<evidence type="ECO:0000256" key="6">
    <source>
        <dbReference type="ARBA" id="ARBA00023295"/>
    </source>
</evidence>
<keyword evidence="3 8" id="KW-0479">Metal-binding</keyword>
<dbReference type="Pfam" id="PF00128">
    <property type="entry name" value="Alpha-amylase"/>
    <property type="match status" value="1"/>
</dbReference>
<feature type="binding site" evidence="8">
    <location>
        <position position="205"/>
    </location>
    <ligand>
        <name>Ca(2+)</name>
        <dbReference type="ChEBI" id="CHEBI:29108"/>
        <label>1</label>
    </ligand>
</feature>
<accession>A0A2W5FEH5</accession>
<dbReference type="Proteomes" id="UP000249645">
    <property type="component" value="Unassembled WGS sequence"/>
</dbReference>
<feature type="binding site" evidence="8">
    <location>
        <position position="240"/>
    </location>
    <ligand>
        <name>Ca(2+)</name>
        <dbReference type="ChEBI" id="CHEBI:29108"/>
        <label>1</label>
    </ligand>
</feature>
<evidence type="ECO:0000256" key="1">
    <source>
        <dbReference type="ARBA" id="ARBA00001913"/>
    </source>
</evidence>
<feature type="binding site" evidence="8">
    <location>
        <position position="207"/>
    </location>
    <ligand>
        <name>Ca(2+)</name>
        <dbReference type="ChEBI" id="CHEBI:29108"/>
        <label>2</label>
    </ligand>
</feature>
<sequence length="494" mass="56222">MNGTLLQSFHWYSEGNGQFWKSLKDKAEDLQLKGITAVWLPPPYKGADGAVAIGYDVYDIFDLGEFDQKGTIPTKYGSKDDFLQAIDALHQQGIAIYIDAVLNHKMGGDELEDVKLVRMDENNREQKIGEAFMGKAYTKFLFPGRDKKYSDFVWDFQCFSGIDFAVDQDGNEITGLFSILNQYGDSWEENVSEEHANYDYLMGDDIDFRNPAVRQHLKDWIKWMQELTKFDGVRLDAVKHINADFFIEWIDFIKSDIKSDSFFVGEYWTYDHPELVAYIDSTGARMHLFDAPLQNNFHTASREKSAYNLTEIFNNTLVQSNPENAVTLVANHDTQPLQSLENPVEPWFKPLAYALILMRADGYPCVFAPDIYGAHYKDKGNDGSDAEVFLPVIDNLNALMTARQSFAYGEQIDFFDHPNCIAWRRTGDADHEGAIIILSNGENGFKEIELGSEFSNTVFYDFLGNVEEEVTLDENGKGTFLVNSASVSVWVRKN</sequence>
<dbReference type="SUPFAM" id="SSF51011">
    <property type="entry name" value="Glycosyl hydrolase domain"/>
    <property type="match status" value="1"/>
</dbReference>
<keyword evidence="4" id="KW-0378">Hydrolase</keyword>
<dbReference type="GO" id="GO:0005509">
    <property type="term" value="F:calcium ion binding"/>
    <property type="evidence" value="ECO:0007669"/>
    <property type="project" value="InterPro"/>
</dbReference>
<evidence type="ECO:0000259" key="9">
    <source>
        <dbReference type="SMART" id="SM00642"/>
    </source>
</evidence>
<dbReference type="InterPro" id="IPR017853">
    <property type="entry name" value="GH"/>
</dbReference>
<dbReference type="Gene3D" id="2.60.40.1180">
    <property type="entry name" value="Golgi alpha-mannosidase II"/>
    <property type="match status" value="1"/>
</dbReference>
<dbReference type="GO" id="GO:0005975">
    <property type="term" value="P:carbohydrate metabolic process"/>
    <property type="evidence" value="ECO:0007669"/>
    <property type="project" value="InterPro"/>
</dbReference>
<keyword evidence="8" id="KW-0106">Calcium</keyword>
<evidence type="ECO:0000256" key="5">
    <source>
        <dbReference type="ARBA" id="ARBA00023277"/>
    </source>
</evidence>
<comment type="caution">
    <text evidence="10">The sequence shown here is derived from an EMBL/GenBank/DDBJ whole genome shotgun (WGS) entry which is preliminary data.</text>
</comment>
<proteinExistence type="inferred from homology"/>
<dbReference type="InterPro" id="IPR006047">
    <property type="entry name" value="GH13_cat_dom"/>
</dbReference>
<protein>
    <submittedName>
        <fullName evidence="10">Alpha-amylase</fullName>
    </submittedName>
</protein>
<comment type="cofactor">
    <cofactor evidence="1">
        <name>Ca(2+)</name>
        <dbReference type="ChEBI" id="CHEBI:29108"/>
    </cofactor>
</comment>
<feature type="binding site" evidence="8">
    <location>
        <position position="103"/>
    </location>
    <ligand>
        <name>Ca(2+)</name>
        <dbReference type="ChEBI" id="CHEBI:29108"/>
        <label>1</label>
    </ligand>
</feature>
<feature type="binding site" evidence="8">
    <location>
        <position position="199"/>
    </location>
    <ligand>
        <name>Ca(2+)</name>
        <dbReference type="ChEBI" id="CHEBI:29108"/>
        <label>1</label>
    </ligand>
</feature>
<name>A0A2W5FEH5_9SPHI</name>
<keyword evidence="6" id="KW-0326">Glycosidase</keyword>
<evidence type="ECO:0000256" key="7">
    <source>
        <dbReference type="PIRSR" id="PIRSR001021-1"/>
    </source>
</evidence>
<dbReference type="GO" id="GO:0004553">
    <property type="term" value="F:hydrolase activity, hydrolyzing O-glycosyl compounds"/>
    <property type="evidence" value="ECO:0007669"/>
    <property type="project" value="InterPro"/>
</dbReference>
<comment type="similarity">
    <text evidence="2">Belongs to the glycosyl hydrolase 13 family.</text>
</comment>
<feature type="active site" description="Proton donor" evidence="7">
    <location>
        <position position="266"/>
    </location>
</feature>
<dbReference type="NCBIfam" id="NF006969">
    <property type="entry name" value="PRK09441.1-2"/>
    <property type="match status" value="1"/>
</dbReference>
<evidence type="ECO:0000256" key="8">
    <source>
        <dbReference type="PIRSR" id="PIRSR001021-2"/>
    </source>
</evidence>
<evidence type="ECO:0000256" key="2">
    <source>
        <dbReference type="ARBA" id="ARBA00008061"/>
    </source>
</evidence>
<dbReference type="CDD" id="cd11318">
    <property type="entry name" value="AmyAc_bac_fung_AmyA"/>
    <property type="match status" value="1"/>
</dbReference>
<dbReference type="PANTHER" id="PTHR43447">
    <property type="entry name" value="ALPHA-AMYLASE"/>
    <property type="match status" value="1"/>
</dbReference>
<dbReference type="InterPro" id="IPR013776">
    <property type="entry name" value="A-amylase_thermo"/>
</dbReference>
<reference evidence="10 11" key="1">
    <citation type="submission" date="2017-11" db="EMBL/GenBank/DDBJ databases">
        <title>Infants hospitalized years apart are colonized by the same room-sourced microbial strains.</title>
        <authorList>
            <person name="Brooks B."/>
            <person name="Olm M.R."/>
            <person name="Firek B.A."/>
            <person name="Baker R."/>
            <person name="Thomas B.C."/>
            <person name="Morowitz M.J."/>
            <person name="Banfield J.F."/>
        </authorList>
    </citation>
    <scope>NUCLEOTIDE SEQUENCE [LARGE SCALE GENOMIC DNA]</scope>
    <source>
        <strain evidence="10">S2_009_000_R2_76</strain>
    </source>
</reference>
<dbReference type="AlphaFoldDB" id="A0A2W5FEH5"/>
<dbReference type="PIRSF" id="PIRSF001021">
    <property type="entry name" value="Alph-amls_thrmst"/>
    <property type="match status" value="1"/>
</dbReference>
<dbReference type="InterPro" id="IPR015237">
    <property type="entry name" value="Alpha-amylase_C_pro"/>
</dbReference>
<organism evidence="10 11">
    <name type="scientific">Pseudopedobacter saltans</name>
    <dbReference type="NCBI Taxonomy" id="151895"/>
    <lineage>
        <taxon>Bacteria</taxon>
        <taxon>Pseudomonadati</taxon>
        <taxon>Bacteroidota</taxon>
        <taxon>Sphingobacteriia</taxon>
        <taxon>Sphingobacteriales</taxon>
        <taxon>Sphingobacteriaceae</taxon>
        <taxon>Pseudopedobacter</taxon>
    </lineage>
</organism>
<evidence type="ECO:0000256" key="3">
    <source>
        <dbReference type="ARBA" id="ARBA00022723"/>
    </source>
</evidence>
<dbReference type="SUPFAM" id="SSF51445">
    <property type="entry name" value="(Trans)glycosidases"/>
    <property type="match status" value="1"/>
</dbReference>
<evidence type="ECO:0000313" key="11">
    <source>
        <dbReference type="Proteomes" id="UP000249645"/>
    </source>
</evidence>
<dbReference type="EMBL" id="QFOI01000014">
    <property type="protein sequence ID" value="PZP52047.1"/>
    <property type="molecule type" value="Genomic_DNA"/>
</dbReference>
<dbReference type="Gene3D" id="3.20.20.80">
    <property type="entry name" value="Glycosidases"/>
    <property type="match status" value="1"/>
</dbReference>
<keyword evidence="5" id="KW-0119">Carbohydrate metabolism</keyword>